<dbReference type="RefSeq" id="XP_029281731.1">
    <property type="nucleotide sequence ID" value="XM_029425871.1"/>
</dbReference>
<evidence type="ECO:0000256" key="1">
    <source>
        <dbReference type="ARBA" id="ARBA00022473"/>
    </source>
</evidence>
<evidence type="ECO:0000259" key="7">
    <source>
        <dbReference type="SMART" id="SM00063"/>
    </source>
</evidence>
<evidence type="ECO:0000256" key="4">
    <source>
        <dbReference type="SAM" id="MobiDB-lite"/>
    </source>
</evidence>
<dbReference type="InParanoid" id="A0A6J2P8N6"/>
<dbReference type="PANTHER" id="PTHR11309:SF144">
    <property type="entry name" value="FRIZZLED-3 ISOFORM X1"/>
    <property type="match status" value="1"/>
</dbReference>
<proteinExistence type="predicted"/>
<organism evidence="8 9">
    <name type="scientific">Cottoperca gobio</name>
    <name type="common">Frogmouth</name>
    <name type="synonym">Aphritis gobio</name>
    <dbReference type="NCBI Taxonomy" id="56716"/>
    <lineage>
        <taxon>Eukaryota</taxon>
        <taxon>Metazoa</taxon>
        <taxon>Chordata</taxon>
        <taxon>Craniata</taxon>
        <taxon>Vertebrata</taxon>
        <taxon>Euteleostomi</taxon>
        <taxon>Actinopterygii</taxon>
        <taxon>Neopterygii</taxon>
        <taxon>Teleostei</taxon>
        <taxon>Neoteleostei</taxon>
        <taxon>Acanthomorphata</taxon>
        <taxon>Eupercaria</taxon>
        <taxon>Perciformes</taxon>
        <taxon>Notothenioidei</taxon>
        <taxon>Bovichtidae</taxon>
        <taxon>Cottoperca</taxon>
    </lineage>
</organism>
<feature type="chain" id="PRO_5026659678" evidence="6">
    <location>
        <begin position="18"/>
        <end position="356"/>
    </location>
</feature>
<protein>
    <submittedName>
        <fullName evidence="9">Frizzled-3a</fullName>
    </submittedName>
</protein>
<dbReference type="InterPro" id="IPR015526">
    <property type="entry name" value="Frizzled/SFRP"/>
</dbReference>
<evidence type="ECO:0000313" key="9">
    <source>
        <dbReference type="RefSeq" id="XP_029281731.1"/>
    </source>
</evidence>
<sequence length="356" mass="39870">MDLLWVLSLSMLTVCVAIPMDAAEESHSLFTCEPITLRMCQGLPYNATYMPNILNHYDQQTAALAMEVQYTVNMKDVKIYVFLKLQFVCFSTSQLYSLSDGSIYLSASSQPHTLRYIPNNNFVCVCVCVCVCVLQVERTSRPDLALFLIKYVMMLIVGIPSVFWVGSKKTCFEWASFFHGKRRKDRMVNDSRQVLQEPDFAQLLLRDPNTPIVRKSRGTSTQGTSTHASSTHLAMLDEPPSGSTSRAGSVRSARSKMSSYHGSLHRSRDGRYTASSFRAIDDRLPYGSMSRLNDQDRSRHCSTNRLDSPSRQGSTQRLESQSRHSSVRDLTSTTQAVFGVPGNGIRRVLEEDGGTA</sequence>
<keyword evidence="3" id="KW-0675">Receptor</keyword>
<dbReference type="InterPro" id="IPR036790">
    <property type="entry name" value="Frizzled_dom_sf"/>
</dbReference>
<feature type="region of interest" description="Disordered" evidence="4">
    <location>
        <begin position="286"/>
        <end position="330"/>
    </location>
</feature>
<dbReference type="GO" id="GO:0035567">
    <property type="term" value="P:non-canonical Wnt signaling pathway"/>
    <property type="evidence" value="ECO:0007669"/>
    <property type="project" value="TreeGrafter"/>
</dbReference>
<evidence type="ECO:0000256" key="6">
    <source>
        <dbReference type="SAM" id="SignalP"/>
    </source>
</evidence>
<dbReference type="GO" id="GO:0060070">
    <property type="term" value="P:canonical Wnt signaling pathway"/>
    <property type="evidence" value="ECO:0007669"/>
    <property type="project" value="TreeGrafter"/>
</dbReference>
<dbReference type="Pfam" id="PF01534">
    <property type="entry name" value="Frizzled"/>
    <property type="match status" value="1"/>
</dbReference>
<dbReference type="InterPro" id="IPR000539">
    <property type="entry name" value="Frizzled/Smoothened_7TM"/>
</dbReference>
<keyword evidence="5" id="KW-0812">Transmembrane</keyword>
<keyword evidence="5" id="KW-1133">Transmembrane helix</keyword>
<evidence type="ECO:0000256" key="3">
    <source>
        <dbReference type="ARBA" id="ARBA00023170"/>
    </source>
</evidence>
<feature type="domain" description="FZ" evidence="7">
    <location>
        <begin position="31"/>
        <end position="120"/>
    </location>
</feature>
<dbReference type="GeneID" id="115003933"/>
<dbReference type="AlphaFoldDB" id="A0A6J2P8N6"/>
<name>A0A6J2P8N6_COTGO</name>
<dbReference type="Proteomes" id="UP000504630">
    <property type="component" value="Chromosome 24"/>
</dbReference>
<gene>
    <name evidence="9" type="primary">fzd3a</name>
</gene>
<feature type="region of interest" description="Disordered" evidence="4">
    <location>
        <begin position="211"/>
        <end position="270"/>
    </location>
</feature>
<dbReference type="PANTHER" id="PTHR11309">
    <property type="entry name" value="FRIZZLED"/>
    <property type="match status" value="1"/>
</dbReference>
<keyword evidence="8" id="KW-1185">Reference proteome</keyword>
<dbReference type="SMART" id="SM00063">
    <property type="entry name" value="FRI"/>
    <property type="match status" value="1"/>
</dbReference>
<feature type="transmembrane region" description="Helical" evidence="5">
    <location>
        <begin position="148"/>
        <end position="166"/>
    </location>
</feature>
<feature type="compositionally biased region" description="Polar residues" evidence="4">
    <location>
        <begin position="301"/>
        <end position="319"/>
    </location>
</feature>
<feature type="signal peptide" evidence="6">
    <location>
        <begin position="1"/>
        <end position="17"/>
    </location>
</feature>
<reference evidence="9" key="1">
    <citation type="submission" date="2025-08" db="UniProtKB">
        <authorList>
            <consortium name="RefSeq"/>
        </authorList>
    </citation>
    <scope>IDENTIFICATION</scope>
</reference>
<evidence type="ECO:0000256" key="2">
    <source>
        <dbReference type="ARBA" id="ARBA00023157"/>
    </source>
</evidence>
<keyword evidence="6" id="KW-0732">Signal</keyword>
<evidence type="ECO:0000313" key="8">
    <source>
        <dbReference type="Proteomes" id="UP000504630"/>
    </source>
</evidence>
<dbReference type="InterPro" id="IPR020067">
    <property type="entry name" value="Frizzled_dom"/>
</dbReference>
<feature type="compositionally biased region" description="Polar residues" evidence="4">
    <location>
        <begin position="218"/>
        <end position="232"/>
    </location>
</feature>
<dbReference type="CTD" id="565921"/>
<dbReference type="GO" id="GO:0017147">
    <property type="term" value="F:Wnt-protein binding"/>
    <property type="evidence" value="ECO:0007669"/>
    <property type="project" value="TreeGrafter"/>
</dbReference>
<dbReference type="Gene3D" id="1.10.2000.10">
    <property type="entry name" value="Frizzled cysteine-rich domain"/>
    <property type="match status" value="1"/>
</dbReference>
<dbReference type="OrthoDB" id="10053709at2759"/>
<dbReference type="GO" id="GO:0042813">
    <property type="term" value="F:Wnt receptor activity"/>
    <property type="evidence" value="ECO:0007669"/>
    <property type="project" value="TreeGrafter"/>
</dbReference>
<keyword evidence="2" id="KW-1015">Disulfide bond</keyword>
<dbReference type="KEGG" id="cgob:115003933"/>
<keyword evidence="1" id="KW-0217">Developmental protein</keyword>
<accession>A0A6J2P8N6</accession>
<dbReference type="SUPFAM" id="SSF63501">
    <property type="entry name" value="Frizzled cysteine-rich domain"/>
    <property type="match status" value="1"/>
</dbReference>
<dbReference type="GO" id="GO:0005886">
    <property type="term" value="C:plasma membrane"/>
    <property type="evidence" value="ECO:0007669"/>
    <property type="project" value="TreeGrafter"/>
</dbReference>
<evidence type="ECO:0000256" key="5">
    <source>
        <dbReference type="SAM" id="Phobius"/>
    </source>
</evidence>
<keyword evidence="5" id="KW-0472">Membrane</keyword>